<dbReference type="AlphaFoldDB" id="I1X4Y9"/>
<evidence type="ECO:0000313" key="2">
    <source>
        <dbReference type="EMBL" id="AFI78564.1"/>
    </source>
</evidence>
<name>I1X4Y9_9BACT</name>
<organism evidence="2">
    <name type="scientific">uncultured bacterium ws633F6</name>
    <dbReference type="NCBI Taxonomy" id="1131832"/>
    <lineage>
        <taxon>Bacteria</taxon>
        <taxon>environmental samples</taxon>
    </lineage>
</organism>
<reference evidence="2" key="1">
    <citation type="journal article" date="2012" name="ISME J.">
        <title>Roseobacter clade bacteria are abundant in coastal sediments and encode a novel combination of sulfur oxidation genes.</title>
        <authorList>
            <person name="Lenk S."/>
            <person name="Moraru C."/>
            <person name="Hahnke S."/>
            <person name="Arnds J."/>
            <person name="Richter M."/>
            <person name="Kube M."/>
            <person name="Reinhardt R."/>
            <person name="Brinkhoff T."/>
            <person name="Harder J."/>
            <person name="Amann R."/>
            <person name="Mussmann M."/>
        </authorList>
    </citation>
    <scope>NUCLEOTIDE SEQUENCE</scope>
</reference>
<sequence length="113" mass="12308">MKPLLLSTLLLTSVLLPLAPVSADTVRMMGAGNVSCKEWSQSRISMEYFSAGNWILGFLSSTAWNSGDDILDGKKADILFNAIDEFCTKKPEQTIAEAAVELANHMLDKTSPE</sequence>
<dbReference type="EMBL" id="JQ256785">
    <property type="protein sequence ID" value="AFI78564.1"/>
    <property type="molecule type" value="Genomic_DNA"/>
</dbReference>
<proteinExistence type="predicted"/>
<keyword evidence="1" id="KW-0732">Signal</keyword>
<feature type="signal peptide" evidence="1">
    <location>
        <begin position="1"/>
        <end position="23"/>
    </location>
</feature>
<evidence type="ECO:0000256" key="1">
    <source>
        <dbReference type="SAM" id="SignalP"/>
    </source>
</evidence>
<accession>I1X4Y9</accession>
<feature type="chain" id="PRO_5003654022" evidence="1">
    <location>
        <begin position="24"/>
        <end position="113"/>
    </location>
</feature>
<protein>
    <submittedName>
        <fullName evidence="2">Secreted protein</fullName>
    </submittedName>
</protein>
<gene>
    <name evidence="2" type="ORF">ws633F6_0006</name>
</gene>